<accession>A0ABX7QM75</accession>
<evidence type="ECO:0000313" key="1">
    <source>
        <dbReference type="EMBL" id="QSW91479.1"/>
    </source>
</evidence>
<gene>
    <name evidence="1" type="ORF">J0383_11895</name>
</gene>
<dbReference type="PROSITE" id="PS51257">
    <property type="entry name" value="PROKAR_LIPOPROTEIN"/>
    <property type="match status" value="1"/>
</dbReference>
<keyword evidence="2" id="KW-1185">Reference proteome</keyword>
<protein>
    <recommendedName>
        <fullName evidence="3">Lipoprotein</fullName>
    </recommendedName>
</protein>
<dbReference type="Proteomes" id="UP000663440">
    <property type="component" value="Chromosome"/>
</dbReference>
<dbReference type="RefSeq" id="WP_207298595.1">
    <property type="nucleotide sequence ID" value="NZ_CP071448.1"/>
</dbReference>
<evidence type="ECO:0008006" key="3">
    <source>
        <dbReference type="Google" id="ProtNLM"/>
    </source>
</evidence>
<sequence>MKIKTYLILSGIFLFFASCGKNEKQSSDEAAPALAVQTDKPPQAVEKLIFKKNEEIISSDQLDLSLLRKTAENLDIKFTTLKIEDISSIRFNDNVTFFVICTIKKSDKKTKSKEDDLGNHYERKYVFVNNEDGKILAEETDQNLDYYENEGLKVAKTLILKDLLQLNEETKAIAFTTEVYSNSRVLMYSEEKFTILTLDGNKIKKLLYEYPIRLTNGDSNGGGTYQIETLETGISVSGTPTNGFYDLLVSKIFTYEEASEEDPENNIEQKNDLKVKKEFQKLQYDGKSYSFKKDDRSRFL</sequence>
<dbReference type="EMBL" id="CP071448">
    <property type="protein sequence ID" value="QSW91479.1"/>
    <property type="molecule type" value="Genomic_DNA"/>
</dbReference>
<proteinExistence type="predicted"/>
<reference evidence="1 2" key="1">
    <citation type="submission" date="2021-03" db="EMBL/GenBank/DDBJ databases">
        <title>Flavobacterium kribbensis sp. nov, an endophytic bacteria, isolated from soybean.</title>
        <authorList>
            <person name="Lee J."/>
            <person name="Seo J."/>
        </authorList>
    </citation>
    <scope>NUCLEOTIDE SEQUENCE [LARGE SCALE GENOMIC DNA]</scope>
    <source>
        <strain evidence="1 2">BB8</strain>
    </source>
</reference>
<evidence type="ECO:0000313" key="2">
    <source>
        <dbReference type="Proteomes" id="UP000663440"/>
    </source>
</evidence>
<organism evidence="1 2">
    <name type="scientific">Flavobacterium endoglycinae</name>
    <dbReference type="NCBI Taxonomy" id="2816357"/>
    <lineage>
        <taxon>Bacteria</taxon>
        <taxon>Pseudomonadati</taxon>
        <taxon>Bacteroidota</taxon>
        <taxon>Flavobacteriia</taxon>
        <taxon>Flavobacteriales</taxon>
        <taxon>Flavobacteriaceae</taxon>
        <taxon>Flavobacterium</taxon>
    </lineage>
</organism>
<name>A0ABX7QM75_9FLAO</name>